<dbReference type="AlphaFoldDB" id="A0A9Q1FFU1"/>
<accession>A0A9Q1FFU1</accession>
<proteinExistence type="predicted"/>
<sequence length="79" mass="9480">MDRKDQKPYTFEPARRPKDREKARRELMGIDNLIEVWSVENLWRIGHISWHLLKMFHQASASEIQTAGCWDWQVKQGND</sequence>
<dbReference type="EMBL" id="JAINUF010000006">
    <property type="protein sequence ID" value="KAJ8357484.1"/>
    <property type="molecule type" value="Genomic_DNA"/>
</dbReference>
<protein>
    <submittedName>
        <fullName evidence="2">Uncharacterized protein</fullName>
    </submittedName>
</protein>
<gene>
    <name evidence="2" type="ORF">SKAU_G00202780</name>
</gene>
<organism evidence="2 3">
    <name type="scientific">Synaphobranchus kaupii</name>
    <name type="common">Kaup's arrowtooth eel</name>
    <dbReference type="NCBI Taxonomy" id="118154"/>
    <lineage>
        <taxon>Eukaryota</taxon>
        <taxon>Metazoa</taxon>
        <taxon>Chordata</taxon>
        <taxon>Craniata</taxon>
        <taxon>Vertebrata</taxon>
        <taxon>Euteleostomi</taxon>
        <taxon>Actinopterygii</taxon>
        <taxon>Neopterygii</taxon>
        <taxon>Teleostei</taxon>
        <taxon>Anguilliformes</taxon>
        <taxon>Synaphobranchidae</taxon>
        <taxon>Synaphobranchus</taxon>
    </lineage>
</organism>
<evidence type="ECO:0000313" key="2">
    <source>
        <dbReference type="EMBL" id="KAJ8357484.1"/>
    </source>
</evidence>
<comment type="caution">
    <text evidence="2">The sequence shown here is derived from an EMBL/GenBank/DDBJ whole genome shotgun (WGS) entry which is preliminary data.</text>
</comment>
<dbReference type="Proteomes" id="UP001152622">
    <property type="component" value="Chromosome 6"/>
</dbReference>
<evidence type="ECO:0000313" key="3">
    <source>
        <dbReference type="Proteomes" id="UP001152622"/>
    </source>
</evidence>
<name>A0A9Q1FFU1_SYNKA</name>
<keyword evidence="3" id="KW-1185">Reference proteome</keyword>
<reference evidence="2" key="1">
    <citation type="journal article" date="2023" name="Science">
        <title>Genome structures resolve the early diversification of teleost fishes.</title>
        <authorList>
            <person name="Parey E."/>
            <person name="Louis A."/>
            <person name="Montfort J."/>
            <person name="Bouchez O."/>
            <person name="Roques C."/>
            <person name="Iampietro C."/>
            <person name="Lluch J."/>
            <person name="Castinel A."/>
            <person name="Donnadieu C."/>
            <person name="Desvignes T."/>
            <person name="Floi Bucao C."/>
            <person name="Jouanno E."/>
            <person name="Wen M."/>
            <person name="Mejri S."/>
            <person name="Dirks R."/>
            <person name="Jansen H."/>
            <person name="Henkel C."/>
            <person name="Chen W.J."/>
            <person name="Zahm M."/>
            <person name="Cabau C."/>
            <person name="Klopp C."/>
            <person name="Thompson A.W."/>
            <person name="Robinson-Rechavi M."/>
            <person name="Braasch I."/>
            <person name="Lecointre G."/>
            <person name="Bobe J."/>
            <person name="Postlethwait J.H."/>
            <person name="Berthelot C."/>
            <person name="Roest Crollius H."/>
            <person name="Guiguen Y."/>
        </authorList>
    </citation>
    <scope>NUCLEOTIDE SEQUENCE</scope>
    <source>
        <strain evidence="2">WJC10195</strain>
    </source>
</reference>
<evidence type="ECO:0000256" key="1">
    <source>
        <dbReference type="SAM" id="MobiDB-lite"/>
    </source>
</evidence>
<feature type="region of interest" description="Disordered" evidence="1">
    <location>
        <begin position="1"/>
        <end position="21"/>
    </location>
</feature>